<evidence type="ECO:0000256" key="7">
    <source>
        <dbReference type="ARBA" id="ARBA00023004"/>
    </source>
</evidence>
<keyword evidence="5" id="KW-0223">Dioxygenase</keyword>
<dbReference type="PANTHER" id="PTHR20883">
    <property type="entry name" value="PHYTANOYL-COA DIOXYGENASE DOMAIN CONTAINING 1"/>
    <property type="match status" value="1"/>
</dbReference>
<evidence type="ECO:0000256" key="5">
    <source>
        <dbReference type="ARBA" id="ARBA00022964"/>
    </source>
</evidence>
<feature type="region of interest" description="Disordered" evidence="8">
    <location>
        <begin position="1"/>
        <end position="21"/>
    </location>
</feature>
<evidence type="ECO:0000313" key="10">
    <source>
        <dbReference type="Proteomes" id="UP000193986"/>
    </source>
</evidence>
<dbReference type="AlphaFoldDB" id="A0A1Y2ATD0"/>
<evidence type="ECO:0000256" key="3">
    <source>
        <dbReference type="ARBA" id="ARBA00011738"/>
    </source>
</evidence>
<dbReference type="SUPFAM" id="SSF51197">
    <property type="entry name" value="Clavaminate synthase-like"/>
    <property type="match status" value="1"/>
</dbReference>
<evidence type="ECO:0000256" key="1">
    <source>
        <dbReference type="ARBA" id="ARBA00001962"/>
    </source>
</evidence>
<evidence type="ECO:0000256" key="8">
    <source>
        <dbReference type="SAM" id="MobiDB-lite"/>
    </source>
</evidence>
<dbReference type="EMBL" id="MCFC01000057">
    <property type="protein sequence ID" value="ORY25457.1"/>
    <property type="molecule type" value="Genomic_DNA"/>
</dbReference>
<accession>A0A1Y2ATD0</accession>
<dbReference type="Proteomes" id="UP000193986">
    <property type="component" value="Unassembled WGS sequence"/>
</dbReference>
<dbReference type="OrthoDB" id="445007at2759"/>
<dbReference type="Gene3D" id="2.60.120.620">
    <property type="entry name" value="q2cbj1_9rhob like domain"/>
    <property type="match status" value="1"/>
</dbReference>
<name>A0A1Y2ATD0_9TREE</name>
<dbReference type="PANTHER" id="PTHR20883:SF45">
    <property type="entry name" value="PHYTANOYL-COA DIOXYGENASE FAMILY PROTEIN"/>
    <property type="match status" value="1"/>
</dbReference>
<dbReference type="Pfam" id="PF05721">
    <property type="entry name" value="PhyH"/>
    <property type="match status" value="1"/>
</dbReference>
<keyword evidence="7" id="KW-0408">Iron</keyword>
<organism evidence="9 10">
    <name type="scientific">Naematelia encephala</name>
    <dbReference type="NCBI Taxonomy" id="71784"/>
    <lineage>
        <taxon>Eukaryota</taxon>
        <taxon>Fungi</taxon>
        <taxon>Dikarya</taxon>
        <taxon>Basidiomycota</taxon>
        <taxon>Agaricomycotina</taxon>
        <taxon>Tremellomycetes</taxon>
        <taxon>Tremellales</taxon>
        <taxon>Naemateliaceae</taxon>
        <taxon>Naematelia</taxon>
    </lineage>
</organism>
<gene>
    <name evidence="9" type="ORF">BCR39DRAFT_544164</name>
</gene>
<proteinExistence type="inferred from homology"/>
<evidence type="ECO:0008006" key="11">
    <source>
        <dbReference type="Google" id="ProtNLM"/>
    </source>
</evidence>
<evidence type="ECO:0000256" key="2">
    <source>
        <dbReference type="ARBA" id="ARBA00005830"/>
    </source>
</evidence>
<comment type="subunit">
    <text evidence="3">Homodimer.</text>
</comment>
<evidence type="ECO:0000256" key="4">
    <source>
        <dbReference type="ARBA" id="ARBA00022723"/>
    </source>
</evidence>
<comment type="similarity">
    <text evidence="2">Belongs to the PhyH family.</text>
</comment>
<dbReference type="InterPro" id="IPR008775">
    <property type="entry name" value="Phytyl_CoA_dOase-like"/>
</dbReference>
<dbReference type="STRING" id="71784.A0A1Y2ATD0"/>
<evidence type="ECO:0000313" key="9">
    <source>
        <dbReference type="EMBL" id="ORY25457.1"/>
    </source>
</evidence>
<comment type="cofactor">
    <cofactor evidence="1">
        <name>Fe cation</name>
        <dbReference type="ChEBI" id="CHEBI:24875"/>
    </cofactor>
</comment>
<reference evidence="9 10" key="1">
    <citation type="submission" date="2016-07" db="EMBL/GenBank/DDBJ databases">
        <title>Pervasive Adenine N6-methylation of Active Genes in Fungi.</title>
        <authorList>
            <consortium name="DOE Joint Genome Institute"/>
            <person name="Mondo S.J."/>
            <person name="Dannebaum R.O."/>
            <person name="Kuo R.C."/>
            <person name="Labutti K."/>
            <person name="Haridas S."/>
            <person name="Kuo A."/>
            <person name="Salamov A."/>
            <person name="Ahrendt S.R."/>
            <person name="Lipzen A."/>
            <person name="Sullivan W."/>
            <person name="Andreopoulos W.B."/>
            <person name="Clum A."/>
            <person name="Lindquist E."/>
            <person name="Daum C."/>
            <person name="Ramamoorthy G.K."/>
            <person name="Gryganskyi A."/>
            <person name="Culley D."/>
            <person name="Magnuson J.K."/>
            <person name="James T.Y."/>
            <person name="O'Malley M.A."/>
            <person name="Stajich J.E."/>
            <person name="Spatafora J.W."/>
            <person name="Visel A."/>
            <person name="Grigoriev I.V."/>
        </authorList>
    </citation>
    <scope>NUCLEOTIDE SEQUENCE [LARGE SCALE GENOMIC DNA]</scope>
    <source>
        <strain evidence="9 10">68-887.2</strain>
    </source>
</reference>
<keyword evidence="4" id="KW-0479">Metal-binding</keyword>
<protein>
    <recommendedName>
        <fullName evidence="11">Phytanoyl-CoA dioxygenase</fullName>
    </recommendedName>
</protein>
<comment type="caution">
    <text evidence="9">The sequence shown here is derived from an EMBL/GenBank/DDBJ whole genome shotgun (WGS) entry which is preliminary data.</text>
</comment>
<dbReference type="GO" id="GO:0051213">
    <property type="term" value="F:dioxygenase activity"/>
    <property type="evidence" value="ECO:0007669"/>
    <property type="project" value="UniProtKB-KW"/>
</dbReference>
<dbReference type="GO" id="GO:0046872">
    <property type="term" value="F:metal ion binding"/>
    <property type="evidence" value="ECO:0007669"/>
    <property type="project" value="UniProtKB-KW"/>
</dbReference>
<evidence type="ECO:0000256" key="6">
    <source>
        <dbReference type="ARBA" id="ARBA00023002"/>
    </source>
</evidence>
<keyword evidence="10" id="KW-1185">Reference proteome</keyword>
<dbReference type="InParanoid" id="A0A1Y2ATD0"/>
<keyword evidence="6" id="KW-0560">Oxidoreductase</keyword>
<sequence>MRTTSPRRQFNTSPLSPQHTHLPSFQNMAASLTTIDASEPLEKIYEIIIRDGGVIVSNFLSPELLKETMDAIEPHFKARKIYNSTSTYNELGADFFPEGSKRVYGLLARIPDQLSQIMRLPVWQGIMGRFLNDEYQSYTGEKLLAQKSGYMLASTAALRLVPGAKPQPLHRDQIAYQTRPDPNNPLFTPMLGCLIAGSKCTKKNGATAVIPGSHIWTHDRAPKVSECTYAEMEAGSALFTLGSTYHGAGENKCEDSDPDALRTLFAVFGQRDYFRQDQEEILSTPIEIARRLPEDILKLAGYFKAVGGVGYVEDHQSAVEFLHSESALGKYLPSAVPVAL</sequence>